<proteinExistence type="inferred from homology"/>
<evidence type="ECO:0000256" key="1">
    <source>
        <dbReference type="ARBA" id="ARBA00001947"/>
    </source>
</evidence>
<evidence type="ECO:0000256" key="5">
    <source>
        <dbReference type="ARBA" id="ARBA00022723"/>
    </source>
</evidence>
<dbReference type="Pfam" id="PF05699">
    <property type="entry name" value="Dimer_Tnp_hAT"/>
    <property type="match status" value="1"/>
</dbReference>
<evidence type="ECO:0000256" key="10">
    <source>
        <dbReference type="SAM" id="MobiDB-lite"/>
    </source>
</evidence>
<evidence type="ECO:0000256" key="7">
    <source>
        <dbReference type="ARBA" id="ARBA00022833"/>
    </source>
</evidence>
<gene>
    <name evidence="12" type="ORF">E6C27_scaffold548G00370</name>
</gene>
<evidence type="ECO:0000313" key="12">
    <source>
        <dbReference type="EMBL" id="KAA0064124.1"/>
    </source>
</evidence>
<evidence type="ECO:0000313" key="13">
    <source>
        <dbReference type="Proteomes" id="UP000321393"/>
    </source>
</evidence>
<feature type="region of interest" description="Disordered" evidence="10">
    <location>
        <begin position="327"/>
        <end position="347"/>
    </location>
</feature>
<dbReference type="EMBL" id="SSTE01001908">
    <property type="protein sequence ID" value="KAA0064124.1"/>
    <property type="molecule type" value="Genomic_DNA"/>
</dbReference>
<keyword evidence="3 9" id="KW-0031">Aminopeptidase</keyword>
<keyword evidence="7 9" id="KW-0862">Zinc</keyword>
<reference evidence="12 13" key="1">
    <citation type="submission" date="2019-08" db="EMBL/GenBank/DDBJ databases">
        <title>Draft genome sequences of two oriental melons (Cucumis melo L. var makuwa).</title>
        <authorList>
            <person name="Kwon S.-Y."/>
        </authorList>
    </citation>
    <scope>NUCLEOTIDE SEQUENCE [LARGE SCALE GENOMIC DNA]</scope>
    <source>
        <strain evidence="13">cv. SW 3</strain>
        <tissue evidence="12">Leaf</tissue>
    </source>
</reference>
<comment type="caution">
    <text evidence="12">The sequence shown here is derived from an EMBL/GenBank/DDBJ whole genome shotgun (WGS) entry which is preliminary data.</text>
</comment>
<keyword evidence="6 9" id="KW-0378">Hydrolase</keyword>
<protein>
    <submittedName>
        <fullName evidence="12">Aspartyl aminopeptidase</fullName>
    </submittedName>
</protein>
<evidence type="ECO:0000256" key="9">
    <source>
        <dbReference type="RuleBase" id="RU004386"/>
    </source>
</evidence>
<accession>A0A5A7VA60</accession>
<dbReference type="AlphaFoldDB" id="A0A5A7VA60"/>
<dbReference type="GO" id="GO:0006508">
    <property type="term" value="P:proteolysis"/>
    <property type="evidence" value="ECO:0007669"/>
    <property type="project" value="UniProtKB-KW"/>
</dbReference>
<organism evidence="12 13">
    <name type="scientific">Cucumis melo var. makuwa</name>
    <name type="common">Oriental melon</name>
    <dbReference type="NCBI Taxonomy" id="1194695"/>
    <lineage>
        <taxon>Eukaryota</taxon>
        <taxon>Viridiplantae</taxon>
        <taxon>Streptophyta</taxon>
        <taxon>Embryophyta</taxon>
        <taxon>Tracheophyta</taxon>
        <taxon>Spermatophyta</taxon>
        <taxon>Magnoliopsida</taxon>
        <taxon>eudicotyledons</taxon>
        <taxon>Gunneridae</taxon>
        <taxon>Pentapetalae</taxon>
        <taxon>rosids</taxon>
        <taxon>fabids</taxon>
        <taxon>Cucurbitales</taxon>
        <taxon>Cucurbitaceae</taxon>
        <taxon>Benincaseae</taxon>
        <taxon>Cucumis</taxon>
    </lineage>
</organism>
<dbReference type="SUPFAM" id="SSF53098">
    <property type="entry name" value="Ribonuclease H-like"/>
    <property type="match status" value="1"/>
</dbReference>
<evidence type="ECO:0000256" key="8">
    <source>
        <dbReference type="ARBA" id="ARBA00023049"/>
    </source>
</evidence>
<dbReference type="GO" id="GO:0008270">
    <property type="term" value="F:zinc ion binding"/>
    <property type="evidence" value="ECO:0007669"/>
    <property type="project" value="InterPro"/>
</dbReference>
<dbReference type="FunFam" id="2.30.250.10:FF:000001">
    <property type="entry name" value="Aspartyl aminopeptidase 1"/>
    <property type="match status" value="1"/>
</dbReference>
<comment type="cofactor">
    <cofactor evidence="1">
        <name>Zn(2+)</name>
        <dbReference type="ChEBI" id="CHEBI:29105"/>
    </cofactor>
</comment>
<dbReference type="InterPro" id="IPR023358">
    <property type="entry name" value="Peptidase_M18_dom2"/>
</dbReference>
<dbReference type="Proteomes" id="UP000321393">
    <property type="component" value="Unassembled WGS sequence"/>
</dbReference>
<comment type="similarity">
    <text evidence="2 9">Belongs to the peptidase M18 family.</text>
</comment>
<sequence length="483" mass="53367">MSKEKYSQTQSCTPIEGFGFQSQSEIPSISSSGSYKARATVHDRFKQSNKTCLDDAKTEVTRYLDEARIDCMGDEYLDLLTWWKVNASRFKIISQVARDIYSIPISTVPSESAFSTGGRVLDSFRSSLTPQTAEALICAQNWIQSKPLDDMNEEIDGAEEIDEEFINIGKEMEAAFENLNNDSMSLEAQWWNFPITIMEALWVIRTRWSREDGLVKGQGSAHIVGAHTDSPCVKLKPVSKVTKGGYLEVGVQTYGGGLWHTWFDRDLTIAGRVIVKKEKSGSVSYIHRLVRVEDPIMRIPTLAIHLDSLSCSLIYVCSQGELNKAVTKNDAQNDGEKTDPKSSPNSSKHHTLLLQLLADQLNCEPDDICDFELQACDTQPSLVGGEQKEFIFSGRLDNLCMSFFSLKALIDSTSSETSLENEPGVRMVALFDHEEVGSNSAQGAGSPAMLNALSRITNSFSSDSSLVEKAIQRSSSAGSSDDR</sequence>
<dbReference type="PANTHER" id="PTHR28570">
    <property type="entry name" value="ASPARTYL AMINOPEPTIDASE"/>
    <property type="match status" value="1"/>
</dbReference>
<dbReference type="GO" id="GO:0046983">
    <property type="term" value="F:protein dimerization activity"/>
    <property type="evidence" value="ECO:0007669"/>
    <property type="project" value="InterPro"/>
</dbReference>
<dbReference type="GO" id="GO:0004177">
    <property type="term" value="F:aminopeptidase activity"/>
    <property type="evidence" value="ECO:0007669"/>
    <property type="project" value="UniProtKB-KW"/>
</dbReference>
<evidence type="ECO:0000259" key="11">
    <source>
        <dbReference type="Pfam" id="PF05699"/>
    </source>
</evidence>
<evidence type="ECO:0000256" key="4">
    <source>
        <dbReference type="ARBA" id="ARBA00022670"/>
    </source>
</evidence>
<keyword evidence="4 9" id="KW-0645">Protease</keyword>
<dbReference type="Pfam" id="PF02127">
    <property type="entry name" value="Peptidase_M18"/>
    <property type="match status" value="1"/>
</dbReference>
<dbReference type="SUPFAM" id="SSF53187">
    <property type="entry name" value="Zn-dependent exopeptidases"/>
    <property type="match status" value="1"/>
</dbReference>
<dbReference type="GO" id="GO:0008237">
    <property type="term" value="F:metallopeptidase activity"/>
    <property type="evidence" value="ECO:0007669"/>
    <property type="project" value="UniProtKB-KW"/>
</dbReference>
<dbReference type="PRINTS" id="PR00932">
    <property type="entry name" value="AMINO1PTASE"/>
</dbReference>
<dbReference type="Gene3D" id="2.30.250.10">
    <property type="entry name" value="Aminopeptidase i, Domain 2"/>
    <property type="match status" value="1"/>
</dbReference>
<dbReference type="InterPro" id="IPR008906">
    <property type="entry name" value="HATC_C_dom"/>
</dbReference>
<keyword evidence="5 9" id="KW-0479">Metal-binding</keyword>
<dbReference type="InterPro" id="IPR001948">
    <property type="entry name" value="Peptidase_M18"/>
</dbReference>
<dbReference type="OrthoDB" id="1301613at2759"/>
<feature type="domain" description="HAT C-terminal dimerisation" evidence="11">
    <location>
        <begin position="60"/>
        <end position="143"/>
    </location>
</feature>
<dbReference type="PANTHER" id="PTHR28570:SF16">
    <property type="entry name" value="ASPARTYL AMINOPEPTIDASE-RELATED"/>
    <property type="match status" value="1"/>
</dbReference>
<dbReference type="InterPro" id="IPR012337">
    <property type="entry name" value="RNaseH-like_sf"/>
</dbReference>
<evidence type="ECO:0000256" key="3">
    <source>
        <dbReference type="ARBA" id="ARBA00022438"/>
    </source>
</evidence>
<dbReference type="GO" id="GO:0005737">
    <property type="term" value="C:cytoplasm"/>
    <property type="evidence" value="ECO:0007669"/>
    <property type="project" value="UniProtKB-ARBA"/>
</dbReference>
<keyword evidence="8 9" id="KW-0482">Metalloprotease</keyword>
<evidence type="ECO:0000256" key="2">
    <source>
        <dbReference type="ARBA" id="ARBA00008290"/>
    </source>
</evidence>
<dbReference type="SUPFAM" id="SSF101821">
    <property type="entry name" value="Aminopeptidase/glucanase lid domain"/>
    <property type="match status" value="1"/>
</dbReference>
<evidence type="ECO:0000256" key="6">
    <source>
        <dbReference type="ARBA" id="ARBA00022801"/>
    </source>
</evidence>
<name>A0A5A7VA60_CUCMM</name>